<evidence type="ECO:0000259" key="1">
    <source>
        <dbReference type="Pfam" id="PF03061"/>
    </source>
</evidence>
<dbReference type="Proteomes" id="UP000265955">
    <property type="component" value="Unassembled WGS sequence"/>
</dbReference>
<name>A0A3A3FLK8_9BURK</name>
<dbReference type="SUPFAM" id="SSF54637">
    <property type="entry name" value="Thioesterase/thiol ester dehydrase-isomerase"/>
    <property type="match status" value="1"/>
</dbReference>
<dbReference type="Gene3D" id="3.10.129.10">
    <property type="entry name" value="Hotdog Thioesterase"/>
    <property type="match status" value="1"/>
</dbReference>
<organism evidence="2 3">
    <name type="scientific">Noviherbaspirillum saxi</name>
    <dbReference type="NCBI Taxonomy" id="2320863"/>
    <lineage>
        <taxon>Bacteria</taxon>
        <taxon>Pseudomonadati</taxon>
        <taxon>Pseudomonadota</taxon>
        <taxon>Betaproteobacteria</taxon>
        <taxon>Burkholderiales</taxon>
        <taxon>Oxalobacteraceae</taxon>
        <taxon>Noviherbaspirillum</taxon>
    </lineage>
</organism>
<sequence>MRPLDEGFLNLIGPLHARRADNGTYILAWRATADHANRYGVVHGGLLSTLADVAIGMNLARLTSTVEVTLTLNLSLDFISQAREGDWIEAHVELNKEGGRVRLGQCRIVVGDSLVVRGTAVFYVP</sequence>
<evidence type="ECO:0000313" key="3">
    <source>
        <dbReference type="Proteomes" id="UP000265955"/>
    </source>
</evidence>
<dbReference type="AlphaFoldDB" id="A0A3A3FLK8"/>
<comment type="caution">
    <text evidence="2">The sequence shown here is derived from an EMBL/GenBank/DDBJ whole genome shotgun (WGS) entry which is preliminary data.</text>
</comment>
<feature type="domain" description="Thioesterase" evidence="1">
    <location>
        <begin position="39"/>
        <end position="112"/>
    </location>
</feature>
<dbReference type="InterPro" id="IPR006683">
    <property type="entry name" value="Thioestr_dom"/>
</dbReference>
<accession>A0A3A3FLK8</accession>
<protein>
    <submittedName>
        <fullName evidence="2">PaaI family thioesterase</fullName>
    </submittedName>
</protein>
<dbReference type="InterPro" id="IPR029069">
    <property type="entry name" value="HotDog_dom_sf"/>
</dbReference>
<dbReference type="GO" id="GO:0016790">
    <property type="term" value="F:thiolester hydrolase activity"/>
    <property type="evidence" value="ECO:0007669"/>
    <property type="project" value="UniProtKB-ARBA"/>
</dbReference>
<dbReference type="CDD" id="cd03443">
    <property type="entry name" value="PaaI_thioesterase"/>
    <property type="match status" value="1"/>
</dbReference>
<dbReference type="EMBL" id="QYUO01000003">
    <property type="protein sequence ID" value="RJF92412.1"/>
    <property type="molecule type" value="Genomic_DNA"/>
</dbReference>
<dbReference type="Pfam" id="PF03061">
    <property type="entry name" value="4HBT"/>
    <property type="match status" value="1"/>
</dbReference>
<reference evidence="3" key="1">
    <citation type="submission" date="2018-09" db="EMBL/GenBank/DDBJ databases">
        <authorList>
            <person name="Zhu H."/>
        </authorList>
    </citation>
    <scope>NUCLEOTIDE SEQUENCE [LARGE SCALE GENOMIC DNA]</scope>
    <source>
        <strain evidence="3">K1R23-30</strain>
    </source>
</reference>
<keyword evidence="3" id="KW-1185">Reference proteome</keyword>
<gene>
    <name evidence="2" type="ORF">D3871_27740</name>
</gene>
<evidence type="ECO:0000313" key="2">
    <source>
        <dbReference type="EMBL" id="RJF92412.1"/>
    </source>
</evidence>
<proteinExistence type="predicted"/>